<feature type="compositionally biased region" description="Polar residues" evidence="1">
    <location>
        <begin position="993"/>
        <end position="1009"/>
    </location>
</feature>
<feature type="compositionally biased region" description="Low complexity" evidence="1">
    <location>
        <begin position="1450"/>
        <end position="1463"/>
    </location>
</feature>
<feature type="compositionally biased region" description="Low complexity" evidence="1">
    <location>
        <begin position="1525"/>
        <end position="1537"/>
    </location>
</feature>
<feature type="compositionally biased region" description="Pro residues" evidence="1">
    <location>
        <begin position="541"/>
        <end position="554"/>
    </location>
</feature>
<feature type="compositionally biased region" description="Low complexity" evidence="1">
    <location>
        <begin position="800"/>
        <end position="810"/>
    </location>
</feature>
<feature type="chain" id="PRO_5046177472" description="Mucin-2-like" evidence="2">
    <location>
        <begin position="20"/>
        <end position="1815"/>
    </location>
</feature>
<feature type="region of interest" description="Disordered" evidence="1">
    <location>
        <begin position="382"/>
        <end position="423"/>
    </location>
</feature>
<dbReference type="EnsemblMetazoa" id="XM_028286585.2">
    <property type="protein sequence ID" value="XP_028142386.2"/>
    <property type="gene ID" value="LOC114336252"/>
</dbReference>
<feature type="compositionally biased region" description="Pro residues" evidence="1">
    <location>
        <begin position="829"/>
        <end position="842"/>
    </location>
</feature>
<feature type="compositionally biased region" description="Polar residues" evidence="1">
    <location>
        <begin position="1281"/>
        <end position="1297"/>
    </location>
</feature>
<feature type="compositionally biased region" description="Low complexity" evidence="1">
    <location>
        <begin position="1587"/>
        <end position="1605"/>
    </location>
</feature>
<keyword evidence="2" id="KW-0732">Signal</keyword>
<feature type="compositionally biased region" description="Polar residues" evidence="1">
    <location>
        <begin position="517"/>
        <end position="531"/>
    </location>
</feature>
<evidence type="ECO:0008006" key="5">
    <source>
        <dbReference type="Google" id="ProtNLM"/>
    </source>
</evidence>
<protein>
    <recommendedName>
        <fullName evidence="5">Mucin-2-like</fullName>
    </recommendedName>
</protein>
<feature type="compositionally biased region" description="Low complexity" evidence="1">
    <location>
        <begin position="1165"/>
        <end position="1177"/>
    </location>
</feature>
<feature type="compositionally biased region" description="Low complexity" evidence="1">
    <location>
        <begin position="872"/>
        <end position="885"/>
    </location>
</feature>
<keyword evidence="4" id="KW-1185">Reference proteome</keyword>
<sequence>MEFPLILYCWWLLFLCVETTNNNLVEEIVLPSKKSSEFPYITNNTINEGINQIISPVTPAAVPAASSTEIPVNIRLPVPEKKHQKEILDLSIINTDSPEVQAETSWTTENSYITTTIGKNSKFTVLSELETTILPADNIKNFNEGTNLIHDKNDSHLTEVQISSLQSYNSTNKNVKTSQETIVTYKLNNILNTSDSTSSESLISNLTGLKTTAVPNTTSGIILSNRFENHNFLDIPINSQFNNIFSSLKNTLRVAQRPSFAGLGTTPPPRIKPGKPWPARPEDYPNYYPATTTNHQLITNRPQNTQSVNPQFNQPFSNPTISIIQAQQRPSFAGLGTTAPPRIKPGKPWPARPVDYPNYTTHTTNDQLVTNRPHYTQSIIPQFNKPSSNPTIPVTQSQQRPSFAGLGTTAPPRVKPGKPWPARPEDYPNYYTTKQQDPFNTQQVMEFFNTQYNLTSSHYEVSVTSSGQRPSFAGLGTTAPPPRVKPGKPWPASAEGYTNVSLITLENPELINPPFSNPSSDSAPSLNQSDPRPSFAGLGTTPPPRIKPGKPWPARPEDYANFSSVATTHDQIVTNRPENPELINPPSNNPSSNSLPSLAQSDPRPSFAGLGTTPPPRIKPGKPWPARPEDYANFSSVTTTNNQIVNNRPEIPGLINPPFNNPSSNSVPSLAQSDPRPSFAGLGTTPPPRIKPGKPWPARPEDYANFSSVTTTNNQIVNNRPEIPGLINPPFNNPSSNSVPSLAQSDPRPSFAGLGTTPPPRIKPGKPWPARPEDYANFSSVTTTNDQIVNNKPDNAGLINPPSNNPSSNSVFSLVQSDPRPSFAGLGTTPPPRIKPGKPWPARPEDYANFSSVTTTNNQIVNNRPEIPGLINPPFNNPSSNSVPSLAQSDPRPSFAGIGTTPPPRIKPGKPWPARPEDYANFSSVTTTNDQIVNNKPENPGLINPSSNSPSSNSVPSLAQSDPRPSFAGLGTTPPPRIKPGKPWPARPEDYANFSSVTTTNDQIVTNRPENTELINPPSNNPSSNSLPSLAQSDPRPSFAGLGTTSPPRIKPGKPWPARPEDYVNFSSVATTHDQIDTNKPDNPELTNSPSNNPSSNSVPSLAQSDPRPSFAGLGTTPLPRIKPGKPWPARPEDYANFSSVTTTNDQIVNNRPENPEPINPPFNNPSSNSVPSLPQSDPRPSFAGLGTTPPPRIKPGKPWPARPEDYANFSSVTTTNDQIVNNRPENPALINPPSNNPSSNSVPSLAQSDPRPSFAGLGTTPPPRIKPGKPWPARPEDYANFSSVTTTNDQIVNNRPENPALINPPSNNPSSNSVPSLAQSDPRPSFAGLGTTPPPRIKPGKPWPARPEDYANFSSVTTTNDQIVNNRPENPGLINPPSNNPSSNSVPSLAQSDPRPSFGGLGTTPPPRIKPGKPWPARPEDYANFSSVTTTNDQIVNNRTENSGLINTPSNNSFSNSVPSLPQSDPRPSFAGLGTTPPPRIKPGKPWPARPEDYANFSSVTTTNDQIVNNRPENPEPINPPFNNPSSNSVPSLPQSDPRPSFAGLGTTPPPRIKPGKPWPARPEDYANFSSVTTTNDQIVNNRPENPALINPPSNNPSSNSVPSLAQSDPRPSFAGLGTTPPPRIKPGKPWPARPEDYANFSSVTTTNDQIVNNRPENPGLINSLSNNPSSNSVPSLAQSDPRPSFAGLGTTPPPRIKPGKPWPARPEDHAGFSSITTTNYQIVTSRPEHPELVNPPFKSPSSDSDSLTQSDPRPSFTGLETTPPPKVKSGKSWPPATSVITTHNQIVTSSSEDPELINLPFNNNPSEPTVNLI</sequence>
<feature type="compositionally biased region" description="Pro residues" evidence="1">
    <location>
        <begin position="1549"/>
        <end position="1562"/>
    </location>
</feature>
<feature type="compositionally biased region" description="Pro residues" evidence="1">
    <location>
        <begin position="973"/>
        <end position="986"/>
    </location>
</feature>
<feature type="compositionally biased region" description="Polar residues" evidence="1">
    <location>
        <begin position="1497"/>
        <end position="1509"/>
    </location>
</feature>
<reference evidence="3" key="1">
    <citation type="submission" date="2025-05" db="UniProtKB">
        <authorList>
            <consortium name="EnsemblMetazoa"/>
        </authorList>
    </citation>
    <scope>IDENTIFICATION</scope>
</reference>
<feature type="compositionally biased region" description="Polar residues" evidence="1">
    <location>
        <begin position="921"/>
        <end position="937"/>
    </location>
</feature>
<evidence type="ECO:0000313" key="3">
    <source>
        <dbReference type="EnsemblMetazoa" id="XP_028142386.2"/>
    </source>
</evidence>
<dbReference type="Proteomes" id="UP001652700">
    <property type="component" value="Unplaced"/>
</dbReference>
<feature type="compositionally biased region" description="Polar residues" evidence="1">
    <location>
        <begin position="849"/>
        <end position="862"/>
    </location>
</feature>
<feature type="compositionally biased region" description="Pro residues" evidence="1">
    <location>
        <begin position="1621"/>
        <end position="1634"/>
    </location>
</feature>
<proteinExistence type="predicted"/>
<feature type="compositionally biased region" description="Basic and acidic residues" evidence="1">
    <location>
        <begin position="1074"/>
        <end position="1083"/>
    </location>
</feature>
<feature type="compositionally biased region" description="Low complexity" evidence="1">
    <location>
        <begin position="580"/>
        <end position="598"/>
    </location>
</feature>
<feature type="compositionally biased region" description="Pro residues" evidence="1">
    <location>
        <begin position="613"/>
        <end position="626"/>
    </location>
</feature>
<evidence type="ECO:0000313" key="4">
    <source>
        <dbReference type="Proteomes" id="UP001652700"/>
    </source>
</evidence>
<feature type="compositionally biased region" description="Polar residues" evidence="1">
    <location>
        <begin position="1780"/>
        <end position="1793"/>
    </location>
</feature>
<feature type="compositionally biased region" description="Polar residues" evidence="1">
    <location>
        <begin position="1802"/>
        <end position="1815"/>
    </location>
</feature>
<feature type="compositionally biased region" description="Pro residues" evidence="1">
    <location>
        <begin position="685"/>
        <end position="698"/>
    </location>
</feature>
<feature type="compositionally biased region" description="Polar residues" evidence="1">
    <location>
        <begin position="705"/>
        <end position="718"/>
    </location>
</feature>
<accession>A0ABM5IUG4</accession>
<feature type="compositionally biased region" description="Pro residues" evidence="1">
    <location>
        <begin position="1477"/>
        <end position="1490"/>
    </location>
</feature>
<feature type="compositionally biased region" description="Low complexity" evidence="1">
    <location>
        <begin position="728"/>
        <end position="741"/>
    </location>
</feature>
<feature type="signal peptide" evidence="2">
    <location>
        <begin position="1"/>
        <end position="19"/>
    </location>
</feature>
<feature type="compositionally biased region" description="Pro residues" evidence="1">
    <location>
        <begin position="757"/>
        <end position="770"/>
    </location>
</feature>
<feature type="compositionally biased region" description="Polar residues" evidence="1">
    <location>
        <begin position="633"/>
        <end position="646"/>
    </location>
</feature>
<feature type="compositionally biased region" description="Low complexity" evidence="1">
    <location>
        <begin position="1737"/>
        <end position="1754"/>
    </location>
</feature>
<feature type="compositionally biased region" description="Low complexity" evidence="1">
    <location>
        <begin position="944"/>
        <end position="957"/>
    </location>
</feature>
<feature type="compositionally biased region" description="Polar residues" evidence="1">
    <location>
        <begin position="1209"/>
        <end position="1225"/>
    </location>
</feature>
<feature type="compositionally biased region" description="Pro residues" evidence="1">
    <location>
        <begin position="1261"/>
        <end position="1274"/>
    </location>
</feature>
<feature type="compositionally biased region" description="Low complexity" evidence="1">
    <location>
        <begin position="1016"/>
        <end position="1030"/>
    </location>
</feature>
<feature type="compositionally biased region" description="Polar residues" evidence="1">
    <location>
        <begin position="1569"/>
        <end position="1585"/>
    </location>
</feature>
<name>A0ABM5IUG4_DIAVI</name>
<feature type="compositionally biased region" description="Polar residues" evidence="1">
    <location>
        <begin position="1715"/>
        <end position="1726"/>
    </location>
</feature>
<dbReference type="GeneID" id="114336252"/>
<feature type="compositionally biased region" description="Pro residues" evidence="1">
    <location>
        <begin position="1333"/>
        <end position="1346"/>
    </location>
</feature>
<feature type="compositionally biased region" description="Pro residues" evidence="1">
    <location>
        <begin position="901"/>
        <end position="914"/>
    </location>
</feature>
<feature type="compositionally biased region" description="Pro residues" evidence="1">
    <location>
        <begin position="1405"/>
        <end position="1418"/>
    </location>
</feature>
<feature type="compositionally biased region" description="Low complexity" evidence="1">
    <location>
        <begin position="1088"/>
        <end position="1101"/>
    </location>
</feature>
<feature type="region of interest" description="Disordered" evidence="1">
    <location>
        <begin position="509"/>
        <end position="558"/>
    </location>
</feature>
<feature type="compositionally biased region" description="Polar residues" evidence="1">
    <location>
        <begin position="1137"/>
        <end position="1149"/>
    </location>
</feature>
<feature type="compositionally biased region" description="Pro residues" evidence="1">
    <location>
        <begin position="1189"/>
        <end position="1202"/>
    </location>
</feature>
<evidence type="ECO:0000256" key="1">
    <source>
        <dbReference type="SAM" id="MobiDB-lite"/>
    </source>
</evidence>
<dbReference type="RefSeq" id="XP_028142386.2">
    <property type="nucleotide sequence ID" value="XM_028286585.2"/>
</dbReference>
<feature type="compositionally biased region" description="Low complexity" evidence="1">
    <location>
        <begin position="1659"/>
        <end position="1678"/>
    </location>
</feature>
<feature type="compositionally biased region" description="Low complexity" evidence="1">
    <location>
        <begin position="656"/>
        <end position="669"/>
    </location>
</feature>
<organism evidence="3 4">
    <name type="scientific">Diabrotica virgifera virgifera</name>
    <name type="common">western corn rootworm</name>
    <dbReference type="NCBI Taxonomy" id="50390"/>
    <lineage>
        <taxon>Eukaryota</taxon>
        <taxon>Metazoa</taxon>
        <taxon>Ecdysozoa</taxon>
        <taxon>Arthropoda</taxon>
        <taxon>Hexapoda</taxon>
        <taxon>Insecta</taxon>
        <taxon>Pterygota</taxon>
        <taxon>Neoptera</taxon>
        <taxon>Endopterygota</taxon>
        <taxon>Coleoptera</taxon>
        <taxon>Polyphaga</taxon>
        <taxon>Cucujiformia</taxon>
        <taxon>Chrysomeloidea</taxon>
        <taxon>Chrysomelidae</taxon>
        <taxon>Galerucinae</taxon>
        <taxon>Diabroticina</taxon>
        <taxon>Diabroticites</taxon>
        <taxon>Diabrotica</taxon>
    </lineage>
</organism>
<feature type="compositionally biased region" description="Low complexity" evidence="1">
    <location>
        <begin position="1371"/>
        <end position="1389"/>
    </location>
</feature>
<evidence type="ECO:0000256" key="2">
    <source>
        <dbReference type="SAM" id="SignalP"/>
    </source>
</evidence>
<feature type="compositionally biased region" description="Polar residues" evidence="1">
    <location>
        <begin position="1353"/>
        <end position="1369"/>
    </location>
</feature>
<feature type="compositionally biased region" description="Polar residues" evidence="1">
    <location>
        <begin position="777"/>
        <end position="793"/>
    </location>
</feature>
<feature type="compositionally biased region" description="Low complexity" evidence="1">
    <location>
        <begin position="1227"/>
        <end position="1245"/>
    </location>
</feature>
<feature type="compositionally biased region" description="Polar residues" evidence="1">
    <location>
        <begin position="1641"/>
        <end position="1657"/>
    </location>
</feature>
<feature type="compositionally biased region" description="Polar residues" evidence="1">
    <location>
        <begin position="1425"/>
        <end position="1449"/>
    </location>
</feature>
<feature type="region of interest" description="Disordered" evidence="1">
    <location>
        <begin position="576"/>
        <end position="1815"/>
    </location>
</feature>
<feature type="compositionally biased region" description="Low complexity" evidence="1">
    <location>
        <begin position="1299"/>
        <end position="1317"/>
    </location>
</feature>
<feature type="compositionally biased region" description="Polar residues" evidence="1">
    <location>
        <begin position="382"/>
        <end position="401"/>
    </location>
</feature>
<feature type="region of interest" description="Disordered" evidence="1">
    <location>
        <begin position="465"/>
        <end position="492"/>
    </location>
</feature>
<feature type="compositionally biased region" description="Pro residues" evidence="1">
    <location>
        <begin position="1693"/>
        <end position="1706"/>
    </location>
</feature>